<protein>
    <submittedName>
        <fullName evidence="1">Uncharacterized protein</fullName>
    </submittedName>
</protein>
<comment type="caution">
    <text evidence="1">The sequence shown here is derived from an EMBL/GenBank/DDBJ whole genome shotgun (WGS) entry which is preliminary data.</text>
</comment>
<dbReference type="EMBL" id="JAUHHV010000007">
    <property type="protein sequence ID" value="KAK1418577.1"/>
    <property type="molecule type" value="Genomic_DNA"/>
</dbReference>
<dbReference type="Proteomes" id="UP001229421">
    <property type="component" value="Unassembled WGS sequence"/>
</dbReference>
<proteinExistence type="predicted"/>
<organism evidence="1 2">
    <name type="scientific">Tagetes erecta</name>
    <name type="common">African marigold</name>
    <dbReference type="NCBI Taxonomy" id="13708"/>
    <lineage>
        <taxon>Eukaryota</taxon>
        <taxon>Viridiplantae</taxon>
        <taxon>Streptophyta</taxon>
        <taxon>Embryophyta</taxon>
        <taxon>Tracheophyta</taxon>
        <taxon>Spermatophyta</taxon>
        <taxon>Magnoliopsida</taxon>
        <taxon>eudicotyledons</taxon>
        <taxon>Gunneridae</taxon>
        <taxon>Pentapetalae</taxon>
        <taxon>asterids</taxon>
        <taxon>campanulids</taxon>
        <taxon>Asterales</taxon>
        <taxon>Asteraceae</taxon>
        <taxon>Asteroideae</taxon>
        <taxon>Heliantheae alliance</taxon>
        <taxon>Tageteae</taxon>
        <taxon>Tagetes</taxon>
    </lineage>
</organism>
<gene>
    <name evidence="1" type="ORF">QVD17_27722</name>
</gene>
<name>A0AAD8NRM8_TARER</name>
<evidence type="ECO:0000313" key="2">
    <source>
        <dbReference type="Proteomes" id="UP001229421"/>
    </source>
</evidence>
<keyword evidence="2" id="KW-1185">Reference proteome</keyword>
<reference evidence="1" key="1">
    <citation type="journal article" date="2023" name="bioRxiv">
        <title>Improved chromosome-level genome assembly for marigold (Tagetes erecta).</title>
        <authorList>
            <person name="Jiang F."/>
            <person name="Yuan L."/>
            <person name="Wang S."/>
            <person name="Wang H."/>
            <person name="Xu D."/>
            <person name="Wang A."/>
            <person name="Fan W."/>
        </authorList>
    </citation>
    <scope>NUCLEOTIDE SEQUENCE</scope>
    <source>
        <strain evidence="1">WSJ</strain>
        <tissue evidence="1">Leaf</tissue>
    </source>
</reference>
<evidence type="ECO:0000313" key="1">
    <source>
        <dbReference type="EMBL" id="KAK1418577.1"/>
    </source>
</evidence>
<sequence>MCSAVSPSRAPFYQRLSSRGCCCLLLDLLRLCLILVLYLRSQARNQLPVTTNTLQVKMTNPADVPAKHMLHLN</sequence>
<accession>A0AAD8NRM8</accession>
<dbReference type="AlphaFoldDB" id="A0AAD8NRM8"/>